<comment type="caution">
    <text evidence="1">The sequence shown here is derived from an EMBL/GenBank/DDBJ whole genome shotgun (WGS) entry which is preliminary data.</text>
</comment>
<reference evidence="1" key="1">
    <citation type="submission" date="2023-02" db="EMBL/GenBank/DDBJ databases">
        <title>Genome of toxic invasive species Heracleum sosnowskyi carries increased number of genes despite the absence of recent whole-genome duplications.</title>
        <authorList>
            <person name="Schelkunov M."/>
            <person name="Shtratnikova V."/>
            <person name="Makarenko M."/>
            <person name="Klepikova A."/>
            <person name="Omelchenko D."/>
            <person name="Novikova G."/>
            <person name="Obukhova E."/>
            <person name="Bogdanov V."/>
            <person name="Penin A."/>
            <person name="Logacheva M."/>
        </authorList>
    </citation>
    <scope>NUCLEOTIDE SEQUENCE</scope>
    <source>
        <strain evidence="1">Hsosn_3</strain>
        <tissue evidence="1">Leaf</tissue>
    </source>
</reference>
<evidence type="ECO:0000313" key="2">
    <source>
        <dbReference type="Proteomes" id="UP001237642"/>
    </source>
</evidence>
<name>A0AAD8IW92_9APIA</name>
<organism evidence="1 2">
    <name type="scientific">Heracleum sosnowskyi</name>
    <dbReference type="NCBI Taxonomy" id="360622"/>
    <lineage>
        <taxon>Eukaryota</taxon>
        <taxon>Viridiplantae</taxon>
        <taxon>Streptophyta</taxon>
        <taxon>Embryophyta</taxon>
        <taxon>Tracheophyta</taxon>
        <taxon>Spermatophyta</taxon>
        <taxon>Magnoliopsida</taxon>
        <taxon>eudicotyledons</taxon>
        <taxon>Gunneridae</taxon>
        <taxon>Pentapetalae</taxon>
        <taxon>asterids</taxon>
        <taxon>campanulids</taxon>
        <taxon>Apiales</taxon>
        <taxon>Apiaceae</taxon>
        <taxon>Apioideae</taxon>
        <taxon>apioid superclade</taxon>
        <taxon>Tordylieae</taxon>
        <taxon>Tordyliinae</taxon>
        <taxon>Heracleum</taxon>
    </lineage>
</organism>
<gene>
    <name evidence="1" type="ORF">POM88_012181</name>
</gene>
<accession>A0AAD8IW92</accession>
<dbReference type="Proteomes" id="UP001237642">
    <property type="component" value="Unassembled WGS sequence"/>
</dbReference>
<dbReference type="EMBL" id="JAUIZM010000003">
    <property type="protein sequence ID" value="KAK1393125.1"/>
    <property type="molecule type" value="Genomic_DNA"/>
</dbReference>
<dbReference type="AlphaFoldDB" id="A0AAD8IW92"/>
<proteinExistence type="predicted"/>
<reference evidence="1" key="2">
    <citation type="submission" date="2023-05" db="EMBL/GenBank/DDBJ databases">
        <authorList>
            <person name="Schelkunov M.I."/>
        </authorList>
    </citation>
    <scope>NUCLEOTIDE SEQUENCE</scope>
    <source>
        <strain evidence="1">Hsosn_3</strain>
        <tissue evidence="1">Leaf</tissue>
    </source>
</reference>
<sequence length="154" mass="17235">MPAKFESEQHFKGEIVWRGEKSCLDSAVKLRFSPKMYVSNVLLRMSGVPTPNVTCCMSFVLYSAALSSTPSWPGSPFDGQPVSAMTISMSSKWMSFNAEWTTSNWASSIFVYIDQALEMSTKSQLKVNQVFLLCKAEIKLDIIEVSSTIDDQHE</sequence>
<evidence type="ECO:0000313" key="1">
    <source>
        <dbReference type="EMBL" id="KAK1393125.1"/>
    </source>
</evidence>
<protein>
    <submittedName>
        <fullName evidence="1">Uncharacterized protein</fullName>
    </submittedName>
</protein>
<keyword evidence="2" id="KW-1185">Reference proteome</keyword>